<evidence type="ECO:0000313" key="1">
    <source>
        <dbReference type="EMBL" id="KAI9905322.1"/>
    </source>
</evidence>
<protein>
    <submittedName>
        <fullName evidence="1">Uncharacterized protein</fullName>
    </submittedName>
</protein>
<keyword evidence="2" id="KW-1185">Reference proteome</keyword>
<sequence>MSGSFKTTTSQKAFLSPTDVAELTAAAVAALPSTLSQANLSLKKSTSSAHRTENGDIVHHHQATHRGGNATLVTSTTTTIHHMGGTGKTGIASATGMPSAGPLTSQQQFSMHSHGHHHHHHLSHGASLLTNGSLSGLSNASLGGNQLDGAVGAGTLAASASFQGDLNQIDAGLNSENADVQLEAAKKLRVLLSSERDLLIRQMLEKNWTPRLIKWLRLRDRPTLQVEALWALTNIAAGATDNTSVLLQNGVIPTLVSLLDSSNEEVGW</sequence>
<gene>
    <name evidence="1" type="ORF">PsorP6_013549</name>
</gene>
<reference evidence="1 2" key="1">
    <citation type="journal article" date="2022" name="bioRxiv">
        <title>The genome of the oomycete Peronosclerospora sorghi, a cosmopolitan pathogen of maize and sorghum, is inflated with dispersed pseudogenes.</title>
        <authorList>
            <person name="Fletcher K."/>
            <person name="Martin F."/>
            <person name="Isakeit T."/>
            <person name="Cavanaugh K."/>
            <person name="Magill C."/>
            <person name="Michelmore R."/>
        </authorList>
    </citation>
    <scope>NUCLEOTIDE SEQUENCE [LARGE SCALE GENOMIC DNA]</scope>
    <source>
        <strain evidence="1">P6</strain>
    </source>
</reference>
<proteinExistence type="predicted"/>
<comment type="caution">
    <text evidence="1">The sequence shown here is derived from an EMBL/GenBank/DDBJ whole genome shotgun (WGS) entry which is preliminary data.</text>
</comment>
<dbReference type="EMBL" id="CM047588">
    <property type="protein sequence ID" value="KAI9905322.1"/>
    <property type="molecule type" value="Genomic_DNA"/>
</dbReference>
<dbReference type="Proteomes" id="UP001163321">
    <property type="component" value="Chromosome 9"/>
</dbReference>
<evidence type="ECO:0000313" key="2">
    <source>
        <dbReference type="Proteomes" id="UP001163321"/>
    </source>
</evidence>
<organism evidence="1 2">
    <name type="scientific">Peronosclerospora sorghi</name>
    <dbReference type="NCBI Taxonomy" id="230839"/>
    <lineage>
        <taxon>Eukaryota</taxon>
        <taxon>Sar</taxon>
        <taxon>Stramenopiles</taxon>
        <taxon>Oomycota</taxon>
        <taxon>Peronosporomycetes</taxon>
        <taxon>Peronosporales</taxon>
        <taxon>Peronosporaceae</taxon>
        <taxon>Peronosclerospora</taxon>
    </lineage>
</organism>
<accession>A0ACC0VGH6</accession>
<name>A0ACC0VGH6_9STRA</name>